<organism evidence="2 3">
    <name type="scientific">Aphanomyces euteiches</name>
    <dbReference type="NCBI Taxonomy" id="100861"/>
    <lineage>
        <taxon>Eukaryota</taxon>
        <taxon>Sar</taxon>
        <taxon>Stramenopiles</taxon>
        <taxon>Oomycota</taxon>
        <taxon>Saprolegniomycetes</taxon>
        <taxon>Saprolegniales</taxon>
        <taxon>Verrucalvaceae</taxon>
        <taxon>Aphanomyces</taxon>
    </lineage>
</organism>
<comment type="caution">
    <text evidence="2">The sequence shown here is derived from an EMBL/GenBank/DDBJ whole genome shotgun (WGS) entry which is preliminary data.</text>
</comment>
<dbReference type="EMBL" id="VJMJ01000084">
    <property type="protein sequence ID" value="KAF0737549.1"/>
    <property type="molecule type" value="Genomic_DNA"/>
</dbReference>
<proteinExistence type="predicted"/>
<feature type="compositionally biased region" description="Basic residues" evidence="1">
    <location>
        <begin position="202"/>
        <end position="220"/>
    </location>
</feature>
<gene>
    <name evidence="2" type="ORF">Ae201684_006704</name>
</gene>
<dbReference type="VEuPathDB" id="FungiDB:AeMF1_011111"/>
<sequence length="327" mass="37988">MEDDATEVERPSVKSMWPKTAAGKMTLRDDFKPIPSYFAWGKVDAMNDIRQPSPVGSDTESLKRAAKQNLDALHKANRNLHAMQTKRESELSEAEKRRLLCKENIQRLQEQLTKPRTAIRSGKQTNAAEKHVHFDTSRDERYMTTADIKTTLESHLRDRIVRPPSRQKPRSRRIVRPRQRKAKHQGVRPLPSSHVVEAPPKPRSKPHLLKVKHAPSKKARIQPSTKTQWLRPAFRKLIFFKEKELHSNAKAMPTTPPPIPPLALAAASKSKRADLIRRHDALKRLVNPVYLHLRYPPYAPHRHYITEYKDKFRPPQEQRRPRLLMLT</sequence>
<dbReference type="AlphaFoldDB" id="A0A6G0XBK6"/>
<name>A0A6G0XBK6_9STRA</name>
<protein>
    <submittedName>
        <fullName evidence="2">Uncharacterized protein</fullName>
    </submittedName>
</protein>
<dbReference type="Proteomes" id="UP000481153">
    <property type="component" value="Unassembled WGS sequence"/>
</dbReference>
<reference evidence="2 3" key="1">
    <citation type="submission" date="2019-07" db="EMBL/GenBank/DDBJ databases">
        <title>Genomics analysis of Aphanomyces spp. identifies a new class of oomycete effector associated with host adaptation.</title>
        <authorList>
            <person name="Gaulin E."/>
        </authorList>
    </citation>
    <scope>NUCLEOTIDE SEQUENCE [LARGE SCALE GENOMIC DNA]</scope>
    <source>
        <strain evidence="2 3">ATCC 201684</strain>
    </source>
</reference>
<evidence type="ECO:0000313" key="3">
    <source>
        <dbReference type="Proteomes" id="UP000481153"/>
    </source>
</evidence>
<evidence type="ECO:0000256" key="1">
    <source>
        <dbReference type="SAM" id="MobiDB-lite"/>
    </source>
</evidence>
<accession>A0A6G0XBK6</accession>
<evidence type="ECO:0000313" key="2">
    <source>
        <dbReference type="EMBL" id="KAF0737549.1"/>
    </source>
</evidence>
<keyword evidence="3" id="KW-1185">Reference proteome</keyword>
<feature type="compositionally biased region" description="Basic residues" evidence="1">
    <location>
        <begin position="165"/>
        <end position="186"/>
    </location>
</feature>
<feature type="region of interest" description="Disordered" evidence="1">
    <location>
        <begin position="160"/>
        <end position="226"/>
    </location>
</feature>